<proteinExistence type="predicted"/>
<dbReference type="EMBL" id="CP031148">
    <property type="protein sequence ID" value="AXG10864.1"/>
    <property type="molecule type" value="Genomic_DNA"/>
</dbReference>
<dbReference type="KEGG" id="haq:DU484_13980"/>
<dbReference type="AlphaFoldDB" id="A0A345EF92"/>
<evidence type="ECO:0000313" key="2">
    <source>
        <dbReference type="Proteomes" id="UP000252985"/>
    </source>
</evidence>
<dbReference type="Proteomes" id="UP000252985">
    <property type="component" value="Chromosome"/>
</dbReference>
<gene>
    <name evidence="1" type="ORF">DU484_13980</name>
</gene>
<evidence type="ECO:0000313" key="1">
    <source>
        <dbReference type="EMBL" id="AXG10864.1"/>
    </source>
</evidence>
<organism evidence="1 2">
    <name type="scientific">Haloplanus rubicundus</name>
    <dbReference type="NCBI Taxonomy" id="1547898"/>
    <lineage>
        <taxon>Archaea</taxon>
        <taxon>Methanobacteriati</taxon>
        <taxon>Methanobacteriota</taxon>
        <taxon>Stenosarchaea group</taxon>
        <taxon>Halobacteria</taxon>
        <taxon>Halobacteriales</taxon>
        <taxon>Haloferacaceae</taxon>
        <taxon>Haloplanus</taxon>
    </lineage>
</organism>
<accession>A0A345EF92</accession>
<sequence length="141" mass="15584">MVLHVRTSHSSEEVSIVTEGQLILVIVEISRNDGFDSVVERLQEGIFGKLIEGNVSPLDPFLRVCVPIRAEKNIVLGGIIVSLRNEWTVTIGLAGCIGMVIVKGNSVKTPIVVSLEFFRRAIYGFIFFVTILLETRTISIE</sequence>
<name>A0A345EF92_9EURY</name>
<reference evidence="1 2" key="1">
    <citation type="submission" date="2018-07" db="EMBL/GenBank/DDBJ databases">
        <title>Genome sequences of Haloplanus sp. CBA1112.</title>
        <authorList>
            <person name="Kim Y.B."/>
            <person name="Roh S.W."/>
        </authorList>
    </citation>
    <scope>NUCLEOTIDE SEQUENCE [LARGE SCALE GENOMIC DNA]</scope>
    <source>
        <strain evidence="1 2">CBA1112</strain>
    </source>
</reference>
<protein>
    <submittedName>
        <fullName evidence="1">Uncharacterized protein</fullName>
    </submittedName>
</protein>